<keyword evidence="7" id="KW-1133">Transmembrane helix</keyword>
<dbReference type="InterPro" id="IPR011009">
    <property type="entry name" value="Kinase-like_dom_sf"/>
</dbReference>
<evidence type="ECO:0000256" key="7">
    <source>
        <dbReference type="SAM" id="Phobius"/>
    </source>
</evidence>
<accession>A0A7Z0JD06</accession>
<dbReference type="Proteomes" id="UP000572051">
    <property type="component" value="Unassembled WGS sequence"/>
</dbReference>
<dbReference type="Pfam" id="PF00069">
    <property type="entry name" value="Pkinase"/>
    <property type="match status" value="1"/>
</dbReference>
<keyword evidence="2 5" id="KW-0547">Nucleotide-binding</keyword>
<evidence type="ECO:0000256" key="3">
    <source>
        <dbReference type="ARBA" id="ARBA00022777"/>
    </source>
</evidence>
<evidence type="ECO:0000259" key="8">
    <source>
        <dbReference type="PROSITE" id="PS50011"/>
    </source>
</evidence>
<dbReference type="EMBL" id="JACCFS010000001">
    <property type="protein sequence ID" value="NYJ37547.1"/>
    <property type="molecule type" value="Genomic_DNA"/>
</dbReference>
<evidence type="ECO:0000256" key="5">
    <source>
        <dbReference type="PROSITE-ProRule" id="PRU10141"/>
    </source>
</evidence>
<dbReference type="GO" id="GO:0005524">
    <property type="term" value="F:ATP binding"/>
    <property type="evidence" value="ECO:0007669"/>
    <property type="project" value="UniProtKB-UniRule"/>
</dbReference>
<keyword evidence="4 5" id="KW-0067">ATP-binding</keyword>
<keyword evidence="10" id="KW-1185">Reference proteome</keyword>
<keyword evidence="7" id="KW-0812">Transmembrane</keyword>
<dbReference type="AlphaFoldDB" id="A0A7Z0JD06"/>
<dbReference type="SUPFAM" id="SSF56112">
    <property type="entry name" value="Protein kinase-like (PK-like)"/>
    <property type="match status" value="1"/>
</dbReference>
<feature type="domain" description="Protein kinase" evidence="8">
    <location>
        <begin position="11"/>
        <end position="260"/>
    </location>
</feature>
<feature type="transmembrane region" description="Helical" evidence="7">
    <location>
        <begin position="634"/>
        <end position="655"/>
    </location>
</feature>
<organism evidence="9 10">
    <name type="scientific">Nocardiopsis aegyptia</name>
    <dbReference type="NCBI Taxonomy" id="220378"/>
    <lineage>
        <taxon>Bacteria</taxon>
        <taxon>Bacillati</taxon>
        <taxon>Actinomycetota</taxon>
        <taxon>Actinomycetes</taxon>
        <taxon>Streptosporangiales</taxon>
        <taxon>Nocardiopsidaceae</taxon>
        <taxon>Nocardiopsis</taxon>
    </lineage>
</organism>
<evidence type="ECO:0000256" key="6">
    <source>
        <dbReference type="SAM" id="MobiDB-lite"/>
    </source>
</evidence>
<keyword evidence="1" id="KW-0808">Transferase</keyword>
<evidence type="ECO:0000313" key="10">
    <source>
        <dbReference type="Proteomes" id="UP000572051"/>
    </source>
</evidence>
<dbReference type="InterPro" id="IPR000719">
    <property type="entry name" value="Prot_kinase_dom"/>
</dbReference>
<dbReference type="GO" id="GO:0004674">
    <property type="term" value="F:protein serine/threonine kinase activity"/>
    <property type="evidence" value="ECO:0007669"/>
    <property type="project" value="TreeGrafter"/>
</dbReference>
<dbReference type="Gene3D" id="3.30.200.20">
    <property type="entry name" value="Phosphorylase Kinase, domain 1"/>
    <property type="match status" value="1"/>
</dbReference>
<feature type="region of interest" description="Disordered" evidence="6">
    <location>
        <begin position="297"/>
        <end position="336"/>
    </location>
</feature>
<evidence type="ECO:0000313" key="9">
    <source>
        <dbReference type="EMBL" id="NYJ37547.1"/>
    </source>
</evidence>
<dbReference type="PROSITE" id="PS50011">
    <property type="entry name" value="PROTEIN_KINASE_DOM"/>
    <property type="match status" value="1"/>
</dbReference>
<dbReference type="InterPro" id="IPR017441">
    <property type="entry name" value="Protein_kinase_ATP_BS"/>
</dbReference>
<evidence type="ECO:0000256" key="2">
    <source>
        <dbReference type="ARBA" id="ARBA00022741"/>
    </source>
</evidence>
<evidence type="ECO:0000256" key="4">
    <source>
        <dbReference type="ARBA" id="ARBA00022840"/>
    </source>
</evidence>
<keyword evidence="7" id="KW-0472">Membrane</keyword>
<dbReference type="PANTHER" id="PTHR43289:SF34">
    <property type="entry name" value="SERINE_THREONINE-PROTEIN KINASE YBDM-RELATED"/>
    <property type="match status" value="1"/>
</dbReference>
<name>A0A7Z0JD06_9ACTN</name>
<dbReference type="SMART" id="SM00220">
    <property type="entry name" value="S_TKc"/>
    <property type="match status" value="1"/>
</dbReference>
<dbReference type="InterPro" id="IPR008271">
    <property type="entry name" value="Ser/Thr_kinase_AS"/>
</dbReference>
<feature type="binding site" evidence="5">
    <location>
        <position position="39"/>
    </location>
    <ligand>
        <name>ATP</name>
        <dbReference type="ChEBI" id="CHEBI:30616"/>
    </ligand>
</feature>
<dbReference type="Gene3D" id="1.10.510.10">
    <property type="entry name" value="Transferase(Phosphotransferase) domain 1"/>
    <property type="match status" value="1"/>
</dbReference>
<dbReference type="PANTHER" id="PTHR43289">
    <property type="entry name" value="MITOGEN-ACTIVATED PROTEIN KINASE KINASE KINASE 20-RELATED"/>
    <property type="match status" value="1"/>
</dbReference>
<evidence type="ECO:0000256" key="1">
    <source>
        <dbReference type="ARBA" id="ARBA00022679"/>
    </source>
</evidence>
<comment type="caution">
    <text evidence="9">The sequence shown here is derived from an EMBL/GenBank/DDBJ whole genome shotgun (WGS) entry which is preliminary data.</text>
</comment>
<gene>
    <name evidence="9" type="ORF">HNR10_005428</name>
</gene>
<keyword evidence="3" id="KW-0418">Kinase</keyword>
<dbReference type="PROSITE" id="PS00108">
    <property type="entry name" value="PROTEIN_KINASE_ST"/>
    <property type="match status" value="1"/>
</dbReference>
<dbReference type="PROSITE" id="PS00107">
    <property type="entry name" value="PROTEIN_KINASE_ATP"/>
    <property type="match status" value="1"/>
</dbReference>
<dbReference type="CDD" id="cd14014">
    <property type="entry name" value="STKc_PknB_like"/>
    <property type="match status" value="1"/>
</dbReference>
<reference evidence="9 10" key="1">
    <citation type="submission" date="2020-07" db="EMBL/GenBank/DDBJ databases">
        <title>Sequencing the genomes of 1000 actinobacteria strains.</title>
        <authorList>
            <person name="Klenk H.-P."/>
        </authorList>
    </citation>
    <scope>NUCLEOTIDE SEQUENCE [LARGE SCALE GENOMIC DNA]</scope>
    <source>
        <strain evidence="9 10">DSM 44442</strain>
    </source>
</reference>
<dbReference type="RefSeq" id="WP_246406426.1">
    <property type="nucleotide sequence ID" value="NZ_JACCFS010000001.1"/>
</dbReference>
<protein>
    <recommendedName>
        <fullName evidence="8">Protein kinase domain-containing protein</fullName>
    </recommendedName>
</protein>
<sequence length="710" mass="74606">MDGAARTVGEYRLVRSLGRGGFGEVFLGETGDGARAAVKLLHASWAGDADMRRRFAAEVEQARRVSGFCIAGILDADPEAEQPWIATEYIEGPTLQASVVEEGPRSGDELQRLAVSTATALAAIHAAGVVHRDLKPDNIMLAADGPRVIDFGIARAVESTSVTASGVVGTIGYMAPEQLEGLRLTSAVDLFSWGSVMVFAATGHEAFPGPTQASRVARVLSGEPETADVPAPLAAAVRACLDKDPRQRPDAPALLDHLVTGRPLPTAGGPAVAYTAATRVEGAPAIPATRTHTRLETAPPPVEQAVEPSVEPPATDGGTRAPLTQGAYAGAGPGSAPPGEAPPYHFAGIRFTRVGALAAAMQEHWPAAVAVFGDAAELAALGSWIVGDVGDTTIDRALFRRQVRDVNLAVASFVAQARPDLPPVFRGHDASVPGLRKLFHDPRPLLTGAPMANELILLARPAVLRVMASHGTGDAAELRSLAGSLDAAERAGTAFHQELVRNLVGWRDVPARVDPALILTFLLDPALVVAPEPGIPRAEGDWIAVLWSRVEGATGAERAGYAATVYGALPTVTRLARQRAEWREREQSTRSEYARLEATVRTQKSYGTAKTCSLWIGGTSFFVGTVSGAADMPLMAALGWLTGLVAGMAFVILVVMDHSAHGDSIARARRVRHLESLPHLLPELRSGLQRMDADLARAHRIGGGSGSTAR</sequence>
<proteinExistence type="predicted"/>